<keyword evidence="4" id="KW-0418">Kinase</keyword>
<dbReference type="PANTHER" id="PTHR24346:SF82">
    <property type="entry name" value="KP78A-RELATED"/>
    <property type="match status" value="1"/>
</dbReference>
<name>A0A183TW16_TOXCA</name>
<dbReference type="GO" id="GO:0050321">
    <property type="term" value="F:tau-protein kinase activity"/>
    <property type="evidence" value="ECO:0007669"/>
    <property type="project" value="TreeGrafter"/>
</dbReference>
<dbReference type="PANTHER" id="PTHR24346">
    <property type="entry name" value="MAP/MICROTUBULE AFFINITY-REGULATING KINASE"/>
    <property type="match status" value="1"/>
</dbReference>
<dbReference type="PROSITE" id="PS00107">
    <property type="entry name" value="PROTEIN_KINASE_ATP"/>
    <property type="match status" value="1"/>
</dbReference>
<evidence type="ECO:0000256" key="7">
    <source>
        <dbReference type="RuleBase" id="RU000304"/>
    </source>
</evidence>
<organism evidence="10 11">
    <name type="scientific">Toxocara canis</name>
    <name type="common">Canine roundworm</name>
    <dbReference type="NCBI Taxonomy" id="6265"/>
    <lineage>
        <taxon>Eukaryota</taxon>
        <taxon>Metazoa</taxon>
        <taxon>Ecdysozoa</taxon>
        <taxon>Nematoda</taxon>
        <taxon>Chromadorea</taxon>
        <taxon>Rhabditida</taxon>
        <taxon>Spirurina</taxon>
        <taxon>Ascaridomorpha</taxon>
        <taxon>Ascaridoidea</taxon>
        <taxon>Toxocaridae</taxon>
        <taxon>Toxocara</taxon>
    </lineage>
</organism>
<dbReference type="EMBL" id="UYWY01000198">
    <property type="protein sequence ID" value="VDM24228.1"/>
    <property type="molecule type" value="Genomic_DNA"/>
</dbReference>
<dbReference type="PROSITE" id="PS00108">
    <property type="entry name" value="PROTEIN_KINASE_ST"/>
    <property type="match status" value="1"/>
</dbReference>
<keyword evidence="3 6" id="KW-0547">Nucleotide-binding</keyword>
<dbReference type="PIRSF" id="PIRSF000654">
    <property type="entry name" value="Integrin-linked_kinase"/>
    <property type="match status" value="1"/>
</dbReference>
<dbReference type="AlphaFoldDB" id="A0A183TW16"/>
<feature type="domain" description="Protein kinase" evidence="8">
    <location>
        <begin position="24"/>
        <end position="277"/>
    </location>
</feature>
<evidence type="ECO:0000313" key="10">
    <source>
        <dbReference type="Proteomes" id="UP000050794"/>
    </source>
</evidence>
<evidence type="ECO:0000256" key="2">
    <source>
        <dbReference type="ARBA" id="ARBA00022679"/>
    </source>
</evidence>
<dbReference type="WBParaSite" id="TCNE_0000043501-mRNA-1">
    <property type="protein sequence ID" value="TCNE_0000043501-mRNA-1"/>
    <property type="gene ID" value="TCNE_0000043501"/>
</dbReference>
<dbReference type="InterPro" id="IPR008271">
    <property type="entry name" value="Ser/Thr_kinase_AS"/>
</dbReference>
<dbReference type="GO" id="GO:0035556">
    <property type="term" value="P:intracellular signal transduction"/>
    <property type="evidence" value="ECO:0007669"/>
    <property type="project" value="TreeGrafter"/>
</dbReference>
<evidence type="ECO:0000313" key="11">
    <source>
        <dbReference type="WBParaSite" id="TCNE_0000043501-mRNA-1"/>
    </source>
</evidence>
<dbReference type="Proteomes" id="UP000050794">
    <property type="component" value="Unassembled WGS sequence"/>
</dbReference>
<dbReference type="InterPro" id="IPR017441">
    <property type="entry name" value="Protein_kinase_ATP_BS"/>
</dbReference>
<dbReference type="Gene3D" id="1.10.510.10">
    <property type="entry name" value="Transferase(Phosphotransferase) domain 1"/>
    <property type="match status" value="1"/>
</dbReference>
<evidence type="ECO:0000256" key="4">
    <source>
        <dbReference type="ARBA" id="ARBA00022777"/>
    </source>
</evidence>
<comment type="similarity">
    <text evidence="7">Belongs to the protein kinase superfamily.</text>
</comment>
<evidence type="ECO:0000256" key="6">
    <source>
        <dbReference type="PROSITE-ProRule" id="PRU10141"/>
    </source>
</evidence>
<keyword evidence="5 6" id="KW-0067">ATP-binding</keyword>
<dbReference type="GO" id="GO:0005524">
    <property type="term" value="F:ATP binding"/>
    <property type="evidence" value="ECO:0007669"/>
    <property type="project" value="UniProtKB-UniRule"/>
</dbReference>
<gene>
    <name evidence="9" type="ORF">TCNE_LOCUS436</name>
</gene>
<dbReference type="PROSITE" id="PS50011">
    <property type="entry name" value="PROTEIN_KINASE_DOM"/>
    <property type="match status" value="1"/>
</dbReference>
<keyword evidence="10" id="KW-1185">Reference proteome</keyword>
<keyword evidence="1 7" id="KW-0723">Serine/threonine-protein kinase</keyword>
<dbReference type="GO" id="GO:0005737">
    <property type="term" value="C:cytoplasm"/>
    <property type="evidence" value="ECO:0007669"/>
    <property type="project" value="TreeGrafter"/>
</dbReference>
<evidence type="ECO:0000259" key="8">
    <source>
        <dbReference type="PROSITE" id="PS50011"/>
    </source>
</evidence>
<keyword evidence="2" id="KW-0808">Transferase</keyword>
<proteinExistence type="inferred from homology"/>
<sequence length="300" mass="34775">MTQADPVESEASTAMTSKLRTDGIKCLKLIGKGSYSRVKLAWCEQMQKLVAVKVVDKRSGSDFVMRFLPREIQVVKKLNHTYSADRFQLVEIHPFTCMVQEYAGNGDLLQKIKKYGFIQEDDSRFYFRQLIEALVYLKSLEVVHRDLKCENVFLDSCDNVKLGDFGFSRYMHAGDESRTFCGSRAYTAPEVLRSRPYSGFAVDIWSAGVVLYVMVTGLMPYDDRYPRKMLAKQLQHRITFPSRRPLSEEVKRLIFEMLHPVPTKRKQYPQIIKSPWLINTPYRMRIEERPSPPSTDTSED</sequence>
<evidence type="ECO:0000313" key="9">
    <source>
        <dbReference type="EMBL" id="VDM24228.1"/>
    </source>
</evidence>
<reference evidence="11" key="1">
    <citation type="submission" date="2016-06" db="UniProtKB">
        <authorList>
            <consortium name="WormBaseParasite"/>
        </authorList>
    </citation>
    <scope>IDENTIFICATION</scope>
</reference>
<evidence type="ECO:0000256" key="3">
    <source>
        <dbReference type="ARBA" id="ARBA00022741"/>
    </source>
</evidence>
<reference evidence="9 10" key="2">
    <citation type="submission" date="2018-11" db="EMBL/GenBank/DDBJ databases">
        <authorList>
            <consortium name="Pathogen Informatics"/>
        </authorList>
    </citation>
    <scope>NUCLEOTIDE SEQUENCE [LARGE SCALE GENOMIC DNA]</scope>
</reference>
<dbReference type="SUPFAM" id="SSF56112">
    <property type="entry name" value="Protein kinase-like (PK-like)"/>
    <property type="match status" value="1"/>
</dbReference>
<dbReference type="GO" id="GO:0000226">
    <property type="term" value="P:microtubule cytoskeleton organization"/>
    <property type="evidence" value="ECO:0007669"/>
    <property type="project" value="TreeGrafter"/>
</dbReference>
<dbReference type="SMART" id="SM00220">
    <property type="entry name" value="S_TKc"/>
    <property type="match status" value="1"/>
</dbReference>
<dbReference type="InterPro" id="IPR000719">
    <property type="entry name" value="Prot_kinase_dom"/>
</dbReference>
<feature type="binding site" evidence="6">
    <location>
        <position position="53"/>
    </location>
    <ligand>
        <name>ATP</name>
        <dbReference type="ChEBI" id="CHEBI:30616"/>
    </ligand>
</feature>
<dbReference type="InterPro" id="IPR011009">
    <property type="entry name" value="Kinase-like_dom_sf"/>
</dbReference>
<evidence type="ECO:0000256" key="5">
    <source>
        <dbReference type="ARBA" id="ARBA00022840"/>
    </source>
</evidence>
<accession>A0A183TW16</accession>
<dbReference type="Pfam" id="PF00069">
    <property type="entry name" value="Pkinase"/>
    <property type="match status" value="1"/>
</dbReference>
<evidence type="ECO:0000256" key="1">
    <source>
        <dbReference type="ARBA" id="ARBA00022527"/>
    </source>
</evidence>
<protein>
    <submittedName>
        <fullName evidence="11">Protein kinase domain-containing protein</fullName>
    </submittedName>
</protein>
<dbReference type="FunFam" id="1.10.510.10:FF:000658">
    <property type="entry name" value="Protein CBG12184"/>
    <property type="match status" value="1"/>
</dbReference>